<dbReference type="SUPFAM" id="SSF56672">
    <property type="entry name" value="DNA/RNA polymerases"/>
    <property type="match status" value="1"/>
</dbReference>
<organism evidence="1 2">
    <name type="scientific">Centaurea solstitialis</name>
    <name type="common">yellow star-thistle</name>
    <dbReference type="NCBI Taxonomy" id="347529"/>
    <lineage>
        <taxon>Eukaryota</taxon>
        <taxon>Viridiplantae</taxon>
        <taxon>Streptophyta</taxon>
        <taxon>Embryophyta</taxon>
        <taxon>Tracheophyta</taxon>
        <taxon>Spermatophyta</taxon>
        <taxon>Magnoliopsida</taxon>
        <taxon>eudicotyledons</taxon>
        <taxon>Gunneridae</taxon>
        <taxon>Pentapetalae</taxon>
        <taxon>asterids</taxon>
        <taxon>campanulids</taxon>
        <taxon>Asterales</taxon>
        <taxon>Asteraceae</taxon>
        <taxon>Carduoideae</taxon>
        <taxon>Cardueae</taxon>
        <taxon>Centaureinae</taxon>
        <taxon>Centaurea</taxon>
    </lineage>
</organism>
<evidence type="ECO:0000313" key="2">
    <source>
        <dbReference type="Proteomes" id="UP001172457"/>
    </source>
</evidence>
<reference evidence="1" key="1">
    <citation type="submission" date="2023-03" db="EMBL/GenBank/DDBJ databases">
        <title>Chromosome-scale reference genome and RAD-based genetic map of yellow starthistle (Centaurea solstitialis) reveal putative structural variation and QTLs associated with invader traits.</title>
        <authorList>
            <person name="Reatini B."/>
            <person name="Cang F.A."/>
            <person name="Jiang Q."/>
            <person name="Mckibben M.T.W."/>
            <person name="Barker M.S."/>
            <person name="Rieseberg L.H."/>
            <person name="Dlugosch K.M."/>
        </authorList>
    </citation>
    <scope>NUCLEOTIDE SEQUENCE</scope>
    <source>
        <strain evidence="1">CAN-66</strain>
        <tissue evidence="1">Leaf</tissue>
    </source>
</reference>
<dbReference type="InterPro" id="IPR053134">
    <property type="entry name" value="RNA-dir_DNA_polymerase"/>
</dbReference>
<comment type="caution">
    <text evidence="1">The sequence shown here is derived from an EMBL/GenBank/DDBJ whole genome shotgun (WGS) entry which is preliminary data.</text>
</comment>
<evidence type="ECO:0000313" key="1">
    <source>
        <dbReference type="EMBL" id="KAJ9568283.1"/>
    </source>
</evidence>
<evidence type="ECO:0008006" key="3">
    <source>
        <dbReference type="Google" id="ProtNLM"/>
    </source>
</evidence>
<dbReference type="PANTHER" id="PTHR24559">
    <property type="entry name" value="TRANSPOSON TY3-I GAG-POL POLYPROTEIN"/>
    <property type="match status" value="1"/>
</dbReference>
<dbReference type="AlphaFoldDB" id="A0AA38UDK4"/>
<sequence length="185" mass="21645">MKRGKWGPRGYGRIGGGHWGWVPRWEGGQWEGEKCKYGGDGRNGTYGCLEVVRQVHTRTRMMSQLQDLLEKGFVRPGSSTWGALILFVKKNNDTMRMCINYLELNKATVKNKYPLPIIDEMFDQLQGISCFLKIDIRTNTLSVFMELMYRAYHPFLDKLLLYSLRTYSFYSKNESYHKEHLLEVL</sequence>
<dbReference type="EMBL" id="JARYMX010000001">
    <property type="protein sequence ID" value="KAJ9568283.1"/>
    <property type="molecule type" value="Genomic_DNA"/>
</dbReference>
<dbReference type="Gene3D" id="3.30.70.270">
    <property type="match status" value="1"/>
</dbReference>
<dbReference type="Gene3D" id="3.10.10.10">
    <property type="entry name" value="HIV Type 1 Reverse Transcriptase, subunit A, domain 1"/>
    <property type="match status" value="1"/>
</dbReference>
<protein>
    <recommendedName>
        <fullName evidence="3">Reverse transcriptase</fullName>
    </recommendedName>
</protein>
<dbReference type="Proteomes" id="UP001172457">
    <property type="component" value="Chromosome 1"/>
</dbReference>
<accession>A0AA38UDK4</accession>
<dbReference type="InterPro" id="IPR043502">
    <property type="entry name" value="DNA/RNA_pol_sf"/>
</dbReference>
<dbReference type="PANTHER" id="PTHR24559:SF427">
    <property type="entry name" value="RNA-DIRECTED DNA POLYMERASE"/>
    <property type="match status" value="1"/>
</dbReference>
<dbReference type="InterPro" id="IPR043128">
    <property type="entry name" value="Rev_trsase/Diguanyl_cyclase"/>
</dbReference>
<name>A0AA38UDK4_9ASTR</name>
<keyword evidence="2" id="KW-1185">Reference proteome</keyword>
<gene>
    <name evidence="1" type="ORF">OSB04_004249</name>
</gene>
<proteinExistence type="predicted"/>